<evidence type="ECO:0000256" key="20">
    <source>
        <dbReference type="SAM" id="Phobius"/>
    </source>
</evidence>
<evidence type="ECO:0000256" key="3">
    <source>
        <dbReference type="ARBA" id="ARBA00005119"/>
    </source>
</evidence>
<sequence length="572" mass="61405">MTQASQDGSYDSLGDDKSPKWRERQEKRALSRNDVDTDGYDADLPHWTEAPTGEIPIQFAIDRTEVIDVDLDSVDEGAFRWVKNRRHLDADDEFEATKEALFSAQSEVAVGRHFASSGDLIEEDVIDLEGFDDYPIGKHARRISTTPVRTVSSSTRSTRRTKVSPLVGDNAASTPQPKHRHMRTSNKEVSRDLKGDAADLPPAGFDAPLVEDSSSFVSRLGRRDKTKTKPMRAPSENNAPAEGPSRSIKDDQTMARNKRGERRVEPPASSSNPAGEVLYSLKGDTNDTLGARAKKSSVFLRIATGAALGALAVVCFLVGQWAVLVILTIAVVIAMSEFYNMLVTDHPNAPVGGYKPAKLIGILGGVALIYGAYYQGAAAIAYVLSISLVACFVWYLAGILKGPILPNASVTFLGIAWIGLGGAFIALVMRPIPGDPRRGLAYMMAILLVTVSADVFAYFGGLALGRRKLAPTISPGKTIEGFLFGALGSVLVGALITSHIHPVTPLLGGTIGLITAFAAPVGDLVESKIKREIGAKDAGSILPGHGGILDRIDALIFVTPILYYVLYFSHHL</sequence>
<proteinExistence type="inferred from homology"/>
<feature type="region of interest" description="Disordered" evidence="19">
    <location>
        <begin position="1"/>
        <end position="49"/>
    </location>
</feature>
<feature type="transmembrane region" description="Helical" evidence="20">
    <location>
        <begin position="409"/>
        <end position="428"/>
    </location>
</feature>
<evidence type="ECO:0000256" key="2">
    <source>
        <dbReference type="ARBA" id="ARBA00004651"/>
    </source>
</evidence>
<dbReference type="PANTHER" id="PTHR46382:SF1">
    <property type="entry name" value="PHOSPHATIDATE CYTIDYLYLTRANSFERASE"/>
    <property type="match status" value="1"/>
</dbReference>
<dbReference type="InterPro" id="IPR000374">
    <property type="entry name" value="PC_trans"/>
</dbReference>
<feature type="transmembrane region" description="Helical" evidence="20">
    <location>
        <begin position="298"/>
        <end position="319"/>
    </location>
</feature>
<evidence type="ECO:0000256" key="10">
    <source>
        <dbReference type="ARBA" id="ARBA00022679"/>
    </source>
</evidence>
<evidence type="ECO:0000256" key="13">
    <source>
        <dbReference type="ARBA" id="ARBA00022989"/>
    </source>
</evidence>
<keyword evidence="8" id="KW-1003">Cell membrane</keyword>
<dbReference type="OrthoDB" id="9799199at2"/>
<dbReference type="GO" id="GO:0005886">
    <property type="term" value="C:plasma membrane"/>
    <property type="evidence" value="ECO:0007669"/>
    <property type="project" value="UniProtKB-SubCell"/>
</dbReference>
<dbReference type="AlphaFoldDB" id="A0A0D8HM30"/>
<evidence type="ECO:0000256" key="9">
    <source>
        <dbReference type="ARBA" id="ARBA00022516"/>
    </source>
</evidence>
<comment type="similarity">
    <text evidence="5 18">Belongs to the CDS family.</text>
</comment>
<feature type="compositionally biased region" description="Basic and acidic residues" evidence="19">
    <location>
        <begin position="14"/>
        <end position="35"/>
    </location>
</feature>
<comment type="subcellular location">
    <subcellularLocation>
        <location evidence="2">Cell membrane</location>
        <topology evidence="2">Multi-pass membrane protein</topology>
    </subcellularLocation>
</comment>
<feature type="transmembrane region" description="Helical" evidence="20">
    <location>
        <begin position="546"/>
        <end position="566"/>
    </location>
</feature>
<comment type="pathway">
    <text evidence="3 18">Phospholipid metabolism; CDP-diacylglycerol biosynthesis; CDP-diacylglycerol from sn-glycerol 3-phosphate: step 3/3.</text>
</comment>
<keyword evidence="11 18" id="KW-0812">Transmembrane</keyword>
<name>A0A0D8HM30_9ACTN</name>
<evidence type="ECO:0000256" key="8">
    <source>
        <dbReference type="ARBA" id="ARBA00022475"/>
    </source>
</evidence>
<keyword evidence="13 20" id="KW-1133">Transmembrane helix</keyword>
<dbReference type="GO" id="GO:0016024">
    <property type="term" value="P:CDP-diacylglycerol biosynthetic process"/>
    <property type="evidence" value="ECO:0007669"/>
    <property type="project" value="UniProtKB-UniPathway"/>
</dbReference>
<evidence type="ECO:0000256" key="12">
    <source>
        <dbReference type="ARBA" id="ARBA00022695"/>
    </source>
</evidence>
<evidence type="ECO:0000313" key="21">
    <source>
        <dbReference type="EMBL" id="KJF18973.1"/>
    </source>
</evidence>
<dbReference type="EMBL" id="JXYS01000001">
    <property type="protein sequence ID" value="KJF18973.1"/>
    <property type="molecule type" value="Genomic_DNA"/>
</dbReference>
<evidence type="ECO:0000256" key="7">
    <source>
        <dbReference type="ARBA" id="ARBA00019373"/>
    </source>
</evidence>
<reference evidence="21 22" key="1">
    <citation type="submission" date="2015-01" db="EMBL/GenBank/DDBJ databases">
        <title>Draft genome of the acidophilic iron oxidizer Acidithrix ferrooxidans strain Py-F3.</title>
        <authorList>
            <person name="Poehlein A."/>
            <person name="Eisen S."/>
            <person name="Schloemann M."/>
            <person name="Johnson B.D."/>
            <person name="Daniel R."/>
            <person name="Muehling M."/>
        </authorList>
    </citation>
    <scope>NUCLEOTIDE SEQUENCE [LARGE SCALE GENOMIC DNA]</scope>
    <source>
        <strain evidence="21 22">Py-F3</strain>
    </source>
</reference>
<protein>
    <recommendedName>
        <fullName evidence="7 18">Phosphatidate cytidylyltransferase</fullName>
        <ecNumber evidence="6 18">2.7.7.41</ecNumber>
    </recommendedName>
</protein>
<feature type="transmembrane region" description="Helical" evidence="20">
    <location>
        <begin position="440"/>
        <end position="460"/>
    </location>
</feature>
<keyword evidence="10 18" id="KW-0808">Transferase</keyword>
<dbReference type="PROSITE" id="PS01315">
    <property type="entry name" value="CDS"/>
    <property type="match status" value="1"/>
</dbReference>
<evidence type="ECO:0000256" key="4">
    <source>
        <dbReference type="ARBA" id="ARBA00005189"/>
    </source>
</evidence>
<feature type="compositionally biased region" description="Basic and acidic residues" evidence="19">
    <location>
        <begin position="185"/>
        <end position="197"/>
    </location>
</feature>
<evidence type="ECO:0000313" key="22">
    <source>
        <dbReference type="Proteomes" id="UP000032360"/>
    </source>
</evidence>
<dbReference type="UniPathway" id="UPA00557">
    <property type="reaction ID" value="UER00614"/>
</dbReference>
<organism evidence="21 22">
    <name type="scientific">Acidithrix ferrooxidans</name>
    <dbReference type="NCBI Taxonomy" id="1280514"/>
    <lineage>
        <taxon>Bacteria</taxon>
        <taxon>Bacillati</taxon>
        <taxon>Actinomycetota</taxon>
        <taxon>Acidimicrobiia</taxon>
        <taxon>Acidimicrobiales</taxon>
        <taxon>Acidimicrobiaceae</taxon>
        <taxon>Acidithrix</taxon>
    </lineage>
</organism>
<dbReference type="GO" id="GO:0004605">
    <property type="term" value="F:phosphatidate cytidylyltransferase activity"/>
    <property type="evidence" value="ECO:0007669"/>
    <property type="project" value="UniProtKB-EC"/>
</dbReference>
<evidence type="ECO:0000256" key="11">
    <source>
        <dbReference type="ARBA" id="ARBA00022692"/>
    </source>
</evidence>
<dbReference type="Proteomes" id="UP000032360">
    <property type="component" value="Unassembled WGS sequence"/>
</dbReference>
<feature type="transmembrane region" description="Helical" evidence="20">
    <location>
        <begin position="356"/>
        <end position="373"/>
    </location>
</feature>
<keyword evidence="16" id="KW-0594">Phospholipid biosynthesis</keyword>
<keyword evidence="14" id="KW-0443">Lipid metabolism</keyword>
<evidence type="ECO:0000256" key="16">
    <source>
        <dbReference type="ARBA" id="ARBA00023209"/>
    </source>
</evidence>
<dbReference type="PATRIC" id="fig|1280514.3.peg.19"/>
<comment type="caution">
    <text evidence="21">The sequence shown here is derived from an EMBL/GenBank/DDBJ whole genome shotgun (WGS) entry which is preliminary data.</text>
</comment>
<evidence type="ECO:0000256" key="19">
    <source>
        <dbReference type="SAM" id="MobiDB-lite"/>
    </source>
</evidence>
<feature type="region of interest" description="Disordered" evidence="19">
    <location>
        <begin position="144"/>
        <end position="279"/>
    </location>
</feature>
<evidence type="ECO:0000256" key="6">
    <source>
        <dbReference type="ARBA" id="ARBA00012487"/>
    </source>
</evidence>
<evidence type="ECO:0000256" key="5">
    <source>
        <dbReference type="ARBA" id="ARBA00010185"/>
    </source>
</evidence>
<feature type="compositionally biased region" description="Basic residues" evidence="19">
    <location>
        <begin position="220"/>
        <end position="230"/>
    </location>
</feature>
<dbReference type="Pfam" id="PF01148">
    <property type="entry name" value="CTP_transf_1"/>
    <property type="match status" value="1"/>
</dbReference>
<keyword evidence="17" id="KW-1208">Phospholipid metabolism</keyword>
<accession>A0A0D8HM30</accession>
<evidence type="ECO:0000256" key="1">
    <source>
        <dbReference type="ARBA" id="ARBA00001698"/>
    </source>
</evidence>
<keyword evidence="22" id="KW-1185">Reference proteome</keyword>
<dbReference type="RefSeq" id="WP_052603858.1">
    <property type="nucleotide sequence ID" value="NZ_JXYS01000001.1"/>
</dbReference>
<evidence type="ECO:0000256" key="18">
    <source>
        <dbReference type="RuleBase" id="RU003938"/>
    </source>
</evidence>
<keyword evidence="9" id="KW-0444">Lipid biosynthesis</keyword>
<feature type="transmembrane region" description="Helical" evidence="20">
    <location>
        <begin position="379"/>
        <end position="397"/>
    </location>
</feature>
<keyword evidence="15 20" id="KW-0472">Membrane</keyword>
<feature type="transmembrane region" description="Helical" evidence="20">
    <location>
        <begin position="325"/>
        <end position="344"/>
    </location>
</feature>
<dbReference type="PANTHER" id="PTHR46382">
    <property type="entry name" value="PHOSPHATIDATE CYTIDYLYLTRANSFERASE"/>
    <property type="match status" value="1"/>
</dbReference>
<feature type="compositionally biased region" description="Low complexity" evidence="19">
    <location>
        <begin position="144"/>
        <end position="156"/>
    </location>
</feature>
<dbReference type="EC" id="2.7.7.41" evidence="6 18"/>
<evidence type="ECO:0000256" key="17">
    <source>
        <dbReference type="ARBA" id="ARBA00023264"/>
    </source>
</evidence>
<gene>
    <name evidence="21" type="primary">cdsA</name>
    <name evidence="21" type="ORF">AXFE_00100</name>
</gene>
<feature type="transmembrane region" description="Helical" evidence="20">
    <location>
        <begin position="481"/>
        <end position="500"/>
    </location>
</feature>
<keyword evidence="12 18" id="KW-0548">Nucleotidyltransferase</keyword>
<evidence type="ECO:0000256" key="14">
    <source>
        <dbReference type="ARBA" id="ARBA00023098"/>
    </source>
</evidence>
<comment type="pathway">
    <text evidence="4">Lipid metabolism.</text>
</comment>
<evidence type="ECO:0000256" key="15">
    <source>
        <dbReference type="ARBA" id="ARBA00023136"/>
    </source>
</evidence>
<dbReference type="STRING" id="1280514.AXFE_00100"/>
<comment type="catalytic activity">
    <reaction evidence="1 18">
        <text>a 1,2-diacyl-sn-glycero-3-phosphate + CTP + H(+) = a CDP-1,2-diacyl-sn-glycerol + diphosphate</text>
        <dbReference type="Rhea" id="RHEA:16229"/>
        <dbReference type="ChEBI" id="CHEBI:15378"/>
        <dbReference type="ChEBI" id="CHEBI:33019"/>
        <dbReference type="ChEBI" id="CHEBI:37563"/>
        <dbReference type="ChEBI" id="CHEBI:58332"/>
        <dbReference type="ChEBI" id="CHEBI:58608"/>
        <dbReference type="EC" id="2.7.7.41"/>
    </reaction>
</comment>